<proteinExistence type="predicted"/>
<gene>
    <name evidence="1" type="ORF">AG1IA_03688</name>
</gene>
<evidence type="ECO:0000313" key="1">
    <source>
        <dbReference type="EMBL" id="ELU42274.1"/>
    </source>
</evidence>
<dbReference type="HOGENOM" id="CLU_2814199_0_0_1"/>
<comment type="caution">
    <text evidence="1">The sequence shown here is derived from an EMBL/GenBank/DDBJ whole genome shotgun (WGS) entry which is preliminary data.</text>
</comment>
<dbReference type="Proteomes" id="UP000011668">
    <property type="component" value="Unassembled WGS sequence"/>
</dbReference>
<evidence type="ECO:0000313" key="2">
    <source>
        <dbReference type="Proteomes" id="UP000011668"/>
    </source>
</evidence>
<name>L8X104_THACA</name>
<reference evidence="1 2" key="1">
    <citation type="journal article" date="2013" name="Nat. Commun.">
        <title>The evolution and pathogenic mechanisms of the rice sheath blight pathogen.</title>
        <authorList>
            <person name="Zheng A."/>
            <person name="Lin R."/>
            <person name="Xu L."/>
            <person name="Qin P."/>
            <person name="Tang C."/>
            <person name="Ai P."/>
            <person name="Zhang D."/>
            <person name="Liu Y."/>
            <person name="Sun Z."/>
            <person name="Feng H."/>
            <person name="Wang Y."/>
            <person name="Chen Y."/>
            <person name="Liang X."/>
            <person name="Fu R."/>
            <person name="Li Q."/>
            <person name="Zhang J."/>
            <person name="Yu X."/>
            <person name="Xie Z."/>
            <person name="Ding L."/>
            <person name="Guan P."/>
            <person name="Tang J."/>
            <person name="Liang Y."/>
            <person name="Wang S."/>
            <person name="Deng Q."/>
            <person name="Li S."/>
            <person name="Zhu J."/>
            <person name="Wang L."/>
            <person name="Liu H."/>
            <person name="Li P."/>
        </authorList>
    </citation>
    <scope>NUCLEOTIDE SEQUENCE [LARGE SCALE GENOMIC DNA]</scope>
    <source>
        <strain evidence="2">AG-1 IA</strain>
    </source>
</reference>
<dbReference type="AlphaFoldDB" id="L8X104"/>
<sequence>MAAEGRSDDIGPLQGGVWISCYGVQSSRGRCGITMRLQGEQVVEIKVYFHLLGCSNGPTCSNTAHVV</sequence>
<dbReference type="PROSITE" id="PS51257">
    <property type="entry name" value="PROKAR_LIPOPROTEIN"/>
    <property type="match status" value="1"/>
</dbReference>
<protein>
    <submittedName>
        <fullName evidence="1">Uncharacterized protein</fullName>
    </submittedName>
</protein>
<accession>L8X104</accession>
<organism evidence="1 2">
    <name type="scientific">Thanatephorus cucumeris (strain AG1-IA)</name>
    <name type="common">Rice sheath blight fungus</name>
    <name type="synonym">Rhizoctonia solani</name>
    <dbReference type="NCBI Taxonomy" id="983506"/>
    <lineage>
        <taxon>Eukaryota</taxon>
        <taxon>Fungi</taxon>
        <taxon>Dikarya</taxon>
        <taxon>Basidiomycota</taxon>
        <taxon>Agaricomycotina</taxon>
        <taxon>Agaricomycetes</taxon>
        <taxon>Cantharellales</taxon>
        <taxon>Ceratobasidiaceae</taxon>
        <taxon>Rhizoctonia</taxon>
        <taxon>Rhizoctonia solani AG-1</taxon>
    </lineage>
</organism>
<keyword evidence="2" id="KW-1185">Reference proteome</keyword>
<dbReference type="EMBL" id="AFRT01000870">
    <property type="protein sequence ID" value="ELU42274.1"/>
    <property type="molecule type" value="Genomic_DNA"/>
</dbReference>